<gene>
    <name evidence="4" type="ORF">ALAG00032_LOCUS12087</name>
</gene>
<feature type="chain" id="PRO_5030909965" description="Septin-type G domain-containing protein" evidence="2">
    <location>
        <begin position="17"/>
        <end position="576"/>
    </location>
</feature>
<dbReference type="Gene3D" id="3.40.50.300">
    <property type="entry name" value="P-loop containing nucleotide triphosphate hydrolases"/>
    <property type="match status" value="1"/>
</dbReference>
<comment type="similarity">
    <text evidence="1">Belongs to the TRAFAC class TrmE-Era-EngA-EngB-Septin-like GTPase superfamily. Septin GTPase family.</text>
</comment>
<organism evidence="4">
    <name type="scientific">Aureoumbra lagunensis</name>
    <dbReference type="NCBI Taxonomy" id="44058"/>
    <lineage>
        <taxon>Eukaryota</taxon>
        <taxon>Sar</taxon>
        <taxon>Stramenopiles</taxon>
        <taxon>Ochrophyta</taxon>
        <taxon>Pelagophyceae</taxon>
        <taxon>Pelagomonadales</taxon>
        <taxon>Aureoumbra</taxon>
    </lineage>
</organism>
<accession>A0A7S3K2X9</accession>
<evidence type="ECO:0000259" key="3">
    <source>
        <dbReference type="PROSITE" id="PS51719"/>
    </source>
</evidence>
<evidence type="ECO:0000256" key="1">
    <source>
        <dbReference type="RuleBase" id="RU004560"/>
    </source>
</evidence>
<sequence length="576" mass="64856">MLRIVVLFCIVYIYEAVEYTEGRNPTYGYKARAQAPPSRSSTIEKEMAVVPRPAFNGTVMRYLKPQKLGKMISKSLSVFCTNFLDFLKQNILLLLPGRGQLIVRPEDVDPKSGGLKSGRVKLKPRHLQLNVMVAGISGLGKTTACNELFSSWRLDKGPPTPNIAVSRGERRYGGNHIAHHQHRPPEADGLSAKPIFRPSLGRGLTAETTSIDTSRILEREDILSNTIIRLNLIDTPGLGHDLNQKKSIQPILRFINKRRRLQYRKFDAQGGEYGRPGTTPPNDEIIHCCIYFISPHRLLAVDKLMLKQLAQKKIILLPVVAKSDSLTNSELQEYRHLLNQEFKQLGIPIFNLDLTSAELFGETLLSSANTQVKHKGEYLPLPRNRQKGDCLALLTRDGFYPWGASRVHNPDHSDFRLLREKLLCEHTENIIQAARENYASFRARAKQVNKIKNIASSLLLSAFLFRQLLIAFDQEQNYGQQRANLSSSNQKNHLFSFFSHLFAGGSKKHENDSNDSDDPNKKKFLQSIALTKLMPGKKDSDEDNSLSLNINPTRVQQTLAVFGGLLGIYLIAPSPF</sequence>
<dbReference type="AlphaFoldDB" id="A0A7S3K2X9"/>
<evidence type="ECO:0000313" key="4">
    <source>
        <dbReference type="EMBL" id="CAE0371305.1"/>
    </source>
</evidence>
<dbReference type="InterPro" id="IPR027417">
    <property type="entry name" value="P-loop_NTPase"/>
</dbReference>
<dbReference type="PROSITE" id="PS51719">
    <property type="entry name" value="G_SEPTIN"/>
    <property type="match status" value="1"/>
</dbReference>
<protein>
    <recommendedName>
        <fullName evidence="3">Septin-type G domain-containing protein</fullName>
    </recommendedName>
</protein>
<keyword evidence="1" id="KW-0342">GTP-binding</keyword>
<dbReference type="GO" id="GO:0005525">
    <property type="term" value="F:GTP binding"/>
    <property type="evidence" value="ECO:0007669"/>
    <property type="project" value="UniProtKB-KW"/>
</dbReference>
<feature type="signal peptide" evidence="2">
    <location>
        <begin position="1"/>
        <end position="16"/>
    </location>
</feature>
<dbReference type="EMBL" id="HBIJ01018335">
    <property type="protein sequence ID" value="CAE0371305.1"/>
    <property type="molecule type" value="Transcribed_RNA"/>
</dbReference>
<dbReference type="Pfam" id="PF00735">
    <property type="entry name" value="Septin"/>
    <property type="match status" value="1"/>
</dbReference>
<dbReference type="PANTHER" id="PTHR18884">
    <property type="entry name" value="SEPTIN"/>
    <property type="match status" value="1"/>
</dbReference>
<keyword evidence="1" id="KW-0547">Nucleotide-binding</keyword>
<keyword evidence="2" id="KW-0732">Signal</keyword>
<reference evidence="4" key="1">
    <citation type="submission" date="2021-01" db="EMBL/GenBank/DDBJ databases">
        <authorList>
            <person name="Corre E."/>
            <person name="Pelletier E."/>
            <person name="Niang G."/>
            <person name="Scheremetjew M."/>
            <person name="Finn R."/>
            <person name="Kale V."/>
            <person name="Holt S."/>
            <person name="Cochrane G."/>
            <person name="Meng A."/>
            <person name="Brown T."/>
            <person name="Cohen L."/>
        </authorList>
    </citation>
    <scope>NUCLEOTIDE SEQUENCE</scope>
    <source>
        <strain evidence="4">CCMP1510</strain>
    </source>
</reference>
<dbReference type="SUPFAM" id="SSF52540">
    <property type="entry name" value="P-loop containing nucleoside triphosphate hydrolases"/>
    <property type="match status" value="1"/>
</dbReference>
<evidence type="ECO:0000256" key="2">
    <source>
        <dbReference type="SAM" id="SignalP"/>
    </source>
</evidence>
<name>A0A7S3K2X9_9STRA</name>
<proteinExistence type="inferred from homology"/>
<dbReference type="InterPro" id="IPR030379">
    <property type="entry name" value="G_SEPTIN_dom"/>
</dbReference>
<feature type="domain" description="Septin-type G" evidence="3">
    <location>
        <begin position="125"/>
        <end position="449"/>
    </location>
</feature>